<protein>
    <submittedName>
        <fullName evidence="2">Uncharacterized protein</fullName>
    </submittedName>
</protein>
<feature type="region of interest" description="Disordered" evidence="1">
    <location>
        <begin position="60"/>
        <end position="82"/>
    </location>
</feature>
<organism evidence="2 3">
    <name type="scientific">Pelagivirga sediminicola</name>
    <dbReference type="NCBI Taxonomy" id="2170575"/>
    <lineage>
        <taxon>Bacteria</taxon>
        <taxon>Pseudomonadati</taxon>
        <taxon>Pseudomonadota</taxon>
        <taxon>Alphaproteobacteria</taxon>
        <taxon>Rhodobacterales</taxon>
        <taxon>Paracoccaceae</taxon>
        <taxon>Pelagivirga</taxon>
    </lineage>
</organism>
<keyword evidence="3" id="KW-1185">Reference proteome</keyword>
<comment type="caution">
    <text evidence="2">The sequence shown here is derived from an EMBL/GenBank/DDBJ whole genome shotgun (WGS) entry which is preliminary data.</text>
</comment>
<dbReference type="AlphaFoldDB" id="A0A2T7G505"/>
<sequence length="82" mass="9648">MAKRDDKTEPSFEVFSVKEGNDDKSFFNRIGTAFRHKDGEGHTISLNALPVNDKIVLRTPKERLDEMRSSTPRRRERDERER</sequence>
<evidence type="ECO:0000313" key="3">
    <source>
        <dbReference type="Proteomes" id="UP000244446"/>
    </source>
</evidence>
<reference evidence="2 3" key="1">
    <citation type="submission" date="2018-04" db="EMBL/GenBank/DDBJ databases">
        <title>Pelagivirga bohaiensis gen. nov., sp. nov., a bacterium isolated from the Bohai Sea.</title>
        <authorList>
            <person name="Ji X."/>
        </authorList>
    </citation>
    <scope>NUCLEOTIDE SEQUENCE [LARGE SCALE GENOMIC DNA]</scope>
    <source>
        <strain evidence="2 3">BH-SD19</strain>
    </source>
</reference>
<accession>A0A2T7G505</accession>
<evidence type="ECO:0000256" key="1">
    <source>
        <dbReference type="SAM" id="MobiDB-lite"/>
    </source>
</evidence>
<dbReference type="Proteomes" id="UP000244446">
    <property type="component" value="Unassembled WGS sequence"/>
</dbReference>
<proteinExistence type="predicted"/>
<dbReference type="RefSeq" id="WP_108692851.1">
    <property type="nucleotide sequence ID" value="NZ_QCYH01000008.1"/>
</dbReference>
<evidence type="ECO:0000313" key="2">
    <source>
        <dbReference type="EMBL" id="PVA09499.1"/>
    </source>
</evidence>
<dbReference type="OrthoDB" id="7652274at2"/>
<dbReference type="EMBL" id="QCYH01000008">
    <property type="protein sequence ID" value="PVA09499.1"/>
    <property type="molecule type" value="Genomic_DNA"/>
</dbReference>
<gene>
    <name evidence="2" type="ORF">DC366_14035</name>
</gene>
<name>A0A2T7G505_9RHOB</name>